<dbReference type="GO" id="GO:0030975">
    <property type="term" value="F:thiamine binding"/>
    <property type="evidence" value="ECO:0007669"/>
    <property type="project" value="TreeGrafter"/>
</dbReference>
<dbReference type="PANTHER" id="PTHR30006">
    <property type="entry name" value="THIAMINE-BINDING PERIPLASMIC PROTEIN-RELATED"/>
    <property type="match status" value="1"/>
</dbReference>
<evidence type="ECO:0000313" key="2">
    <source>
        <dbReference type="EMBL" id="CAB4629347.1"/>
    </source>
</evidence>
<dbReference type="GO" id="GO:0030976">
    <property type="term" value="F:thiamine pyrophosphate binding"/>
    <property type="evidence" value="ECO:0007669"/>
    <property type="project" value="TreeGrafter"/>
</dbReference>
<dbReference type="PANTHER" id="PTHR30006:SF2">
    <property type="entry name" value="ABC TRANSPORTER SUBSTRATE-BINDING PROTEIN"/>
    <property type="match status" value="1"/>
</dbReference>
<proteinExistence type="predicted"/>
<dbReference type="GO" id="GO:0030288">
    <property type="term" value="C:outer membrane-bounded periplasmic space"/>
    <property type="evidence" value="ECO:0007669"/>
    <property type="project" value="TreeGrafter"/>
</dbReference>
<name>A0A6J6IXA3_9ZZZZ</name>
<protein>
    <submittedName>
        <fullName evidence="2">Unannotated protein</fullName>
    </submittedName>
</protein>
<keyword evidence="1" id="KW-0732">Signal</keyword>
<dbReference type="Gene3D" id="3.40.190.10">
    <property type="entry name" value="Periplasmic binding protein-like II"/>
    <property type="match status" value="2"/>
</dbReference>
<sequence length="374" mass="39233">MSKRLKVLAGVAGVALAASMLAAMPAGAAASKAATAKSAKDVGGLAGLIKLAKAEGELNVIALPPDWANYGEMISTFSKKYGIKVNSANPDASSADELAAVKALKGQKRQPDVVDVGVAFAAQGADEGLWAPYKVATWGDIAADAKEENGLWYYDYGGYIAIGYDAKRVTVAPKSFKDLLNPRYKGQVALNGNPAKANAAFSGVYASSIANGGGLQDISKGLDFWAQMKKVGNFIPVEATPATVQSGQTPITLDWDYLQAKYSKDAAGKVDWKLVVPSDAVFFGGYAQAVVKNSPNPAAARLWQEFLYSDEGQNIWLKGGARPIRLEAMAKKGTANKAAIKALPVTPKGGKPIYPTLDDTITAKSLVATLWGTL</sequence>
<dbReference type="GO" id="GO:0015888">
    <property type="term" value="P:thiamine transport"/>
    <property type="evidence" value="ECO:0007669"/>
    <property type="project" value="TreeGrafter"/>
</dbReference>
<organism evidence="2">
    <name type="scientific">freshwater metagenome</name>
    <dbReference type="NCBI Taxonomy" id="449393"/>
    <lineage>
        <taxon>unclassified sequences</taxon>
        <taxon>metagenomes</taxon>
        <taxon>ecological metagenomes</taxon>
    </lineage>
</organism>
<gene>
    <name evidence="2" type="ORF">UFOPK1981_00603</name>
</gene>
<dbReference type="Pfam" id="PF13343">
    <property type="entry name" value="SBP_bac_6"/>
    <property type="match status" value="1"/>
</dbReference>
<accession>A0A6J6IXA3</accession>
<reference evidence="2" key="1">
    <citation type="submission" date="2020-05" db="EMBL/GenBank/DDBJ databases">
        <authorList>
            <person name="Chiriac C."/>
            <person name="Salcher M."/>
            <person name="Ghai R."/>
            <person name="Kavagutti S V."/>
        </authorList>
    </citation>
    <scope>NUCLEOTIDE SEQUENCE</scope>
</reference>
<evidence type="ECO:0000256" key="1">
    <source>
        <dbReference type="ARBA" id="ARBA00022729"/>
    </source>
</evidence>
<dbReference type="AlphaFoldDB" id="A0A6J6IXA3"/>
<dbReference type="SUPFAM" id="SSF53850">
    <property type="entry name" value="Periplasmic binding protein-like II"/>
    <property type="match status" value="1"/>
</dbReference>
<dbReference type="EMBL" id="CAEZVI010000060">
    <property type="protein sequence ID" value="CAB4629347.1"/>
    <property type="molecule type" value="Genomic_DNA"/>
</dbReference>